<sequence>MKSVYFDSLATEYVKDIFAARGYTQLPLKEAQLLWTMSKDASFFTKLNQTQISNQLPGIMQMDRKDYLFQSLNQYTLQNNISPFYPKTFILNSEKNQFVEDDSFYIYKPAVNSRETEQSFQKRFQKKRKTECFKSSQRIQFCTQIKNLF</sequence>
<reference evidence="7 8" key="2">
    <citation type="submission" date="2024-07" db="EMBL/GenBank/DDBJ databases">
        <authorList>
            <person name="Akdeniz Z."/>
        </authorList>
    </citation>
    <scope>NUCLEOTIDE SEQUENCE [LARGE SCALE GENOMIC DNA]</scope>
</reference>
<evidence type="ECO:0000313" key="8">
    <source>
        <dbReference type="Proteomes" id="UP001642409"/>
    </source>
</evidence>
<dbReference type="EMBL" id="CAXDID020000551">
    <property type="protein sequence ID" value="CAL6102044.1"/>
    <property type="molecule type" value="Genomic_DNA"/>
</dbReference>
<keyword evidence="8" id="KW-1185">Reference proteome</keyword>
<keyword evidence="2" id="KW-0547">Nucleotide-binding</keyword>
<dbReference type="GO" id="GO:0000226">
    <property type="term" value="P:microtubule cytoskeleton organization"/>
    <property type="evidence" value="ECO:0007669"/>
    <property type="project" value="TreeGrafter"/>
</dbReference>
<dbReference type="PANTHER" id="PTHR12241:SF145">
    <property type="entry name" value="TUBULIN POLYGLUTAMYLASE TTLL5"/>
    <property type="match status" value="1"/>
</dbReference>
<dbReference type="InterPro" id="IPR004344">
    <property type="entry name" value="TTL/TTLL_fam"/>
</dbReference>
<evidence type="ECO:0000256" key="5">
    <source>
        <dbReference type="ARBA" id="ARBA00049274"/>
    </source>
</evidence>
<dbReference type="EMBL" id="CATOUU010000389">
    <property type="protein sequence ID" value="CAI9928252.1"/>
    <property type="molecule type" value="Genomic_DNA"/>
</dbReference>
<evidence type="ECO:0000313" key="6">
    <source>
        <dbReference type="EMBL" id="CAI9928252.1"/>
    </source>
</evidence>
<evidence type="ECO:0000256" key="2">
    <source>
        <dbReference type="ARBA" id="ARBA00022741"/>
    </source>
</evidence>
<reference evidence="6" key="1">
    <citation type="submission" date="2023-06" db="EMBL/GenBank/DDBJ databases">
        <authorList>
            <person name="Kurt Z."/>
        </authorList>
    </citation>
    <scope>NUCLEOTIDE SEQUENCE</scope>
</reference>
<keyword evidence="3" id="KW-0067">ATP-binding</keyword>
<dbReference type="PANTHER" id="PTHR12241">
    <property type="entry name" value="TUBULIN POLYGLUTAMYLASE"/>
    <property type="match status" value="1"/>
</dbReference>
<dbReference type="Pfam" id="PF03133">
    <property type="entry name" value="TTL"/>
    <property type="match status" value="1"/>
</dbReference>
<name>A0AA86NX41_9EUKA</name>
<dbReference type="GO" id="GO:0070740">
    <property type="term" value="F:tubulin-glutamic acid ligase activity"/>
    <property type="evidence" value="ECO:0007669"/>
    <property type="project" value="TreeGrafter"/>
</dbReference>
<accession>A0AA86NX41</accession>
<evidence type="ECO:0000313" key="7">
    <source>
        <dbReference type="EMBL" id="CAL6102044.1"/>
    </source>
</evidence>
<dbReference type="AlphaFoldDB" id="A0AA86NX41"/>
<gene>
    <name evidence="6" type="ORF">HINF_LOCUS15897</name>
    <name evidence="7" type="ORF">HINF_LOCUS71479</name>
</gene>
<dbReference type="GO" id="GO:0005524">
    <property type="term" value="F:ATP binding"/>
    <property type="evidence" value="ECO:0007669"/>
    <property type="project" value="UniProtKB-KW"/>
</dbReference>
<protein>
    <recommendedName>
        <fullName evidence="4">Tubulin--tyrosine ligase-like protein 5</fullName>
    </recommendedName>
</protein>
<evidence type="ECO:0000256" key="1">
    <source>
        <dbReference type="ARBA" id="ARBA00022598"/>
    </source>
</evidence>
<comment type="caution">
    <text evidence="6">The sequence shown here is derived from an EMBL/GenBank/DDBJ whole genome shotgun (WGS) entry which is preliminary data.</text>
</comment>
<evidence type="ECO:0000256" key="4">
    <source>
        <dbReference type="ARBA" id="ARBA00041448"/>
    </source>
</evidence>
<organism evidence="6">
    <name type="scientific">Hexamita inflata</name>
    <dbReference type="NCBI Taxonomy" id="28002"/>
    <lineage>
        <taxon>Eukaryota</taxon>
        <taxon>Metamonada</taxon>
        <taxon>Diplomonadida</taxon>
        <taxon>Hexamitidae</taxon>
        <taxon>Hexamitinae</taxon>
        <taxon>Hexamita</taxon>
    </lineage>
</organism>
<proteinExistence type="predicted"/>
<comment type="catalytic activity">
    <reaction evidence="5">
        <text>L-glutamyl-[protein] + L-glutamate + ATP = gamma-L-glutamyl-L-glutamyl-[protein] + ADP + phosphate + H(+)</text>
        <dbReference type="Rhea" id="RHEA:60144"/>
        <dbReference type="Rhea" id="RHEA-COMP:10208"/>
        <dbReference type="Rhea" id="RHEA-COMP:15517"/>
        <dbReference type="ChEBI" id="CHEBI:15378"/>
        <dbReference type="ChEBI" id="CHEBI:29973"/>
        <dbReference type="ChEBI" id="CHEBI:29985"/>
        <dbReference type="ChEBI" id="CHEBI:30616"/>
        <dbReference type="ChEBI" id="CHEBI:43474"/>
        <dbReference type="ChEBI" id="CHEBI:143622"/>
        <dbReference type="ChEBI" id="CHEBI:456216"/>
    </reaction>
    <physiologicalReaction direction="left-to-right" evidence="5">
        <dbReference type="Rhea" id="RHEA:60145"/>
    </physiologicalReaction>
</comment>
<dbReference type="GO" id="GO:0015631">
    <property type="term" value="F:tubulin binding"/>
    <property type="evidence" value="ECO:0007669"/>
    <property type="project" value="TreeGrafter"/>
</dbReference>
<evidence type="ECO:0000256" key="3">
    <source>
        <dbReference type="ARBA" id="ARBA00022840"/>
    </source>
</evidence>
<dbReference type="Proteomes" id="UP001642409">
    <property type="component" value="Unassembled WGS sequence"/>
</dbReference>
<dbReference type="GO" id="GO:0036064">
    <property type="term" value="C:ciliary basal body"/>
    <property type="evidence" value="ECO:0007669"/>
    <property type="project" value="TreeGrafter"/>
</dbReference>
<keyword evidence="1 6" id="KW-0436">Ligase</keyword>